<dbReference type="InterPro" id="IPR045880">
    <property type="entry name" value="ZCF37"/>
</dbReference>
<organism evidence="3 4">
    <name type="scientific">Trapa natans</name>
    <name type="common">Water chestnut</name>
    <dbReference type="NCBI Taxonomy" id="22666"/>
    <lineage>
        <taxon>Eukaryota</taxon>
        <taxon>Viridiplantae</taxon>
        <taxon>Streptophyta</taxon>
        <taxon>Embryophyta</taxon>
        <taxon>Tracheophyta</taxon>
        <taxon>Spermatophyta</taxon>
        <taxon>Magnoliopsida</taxon>
        <taxon>eudicotyledons</taxon>
        <taxon>Gunneridae</taxon>
        <taxon>Pentapetalae</taxon>
        <taxon>rosids</taxon>
        <taxon>malvids</taxon>
        <taxon>Myrtales</taxon>
        <taxon>Lythraceae</taxon>
        <taxon>Trapa</taxon>
    </lineage>
</organism>
<dbReference type="PANTHER" id="PTHR35275:SF1">
    <property type="entry name" value="OS07G0585900 PROTEIN"/>
    <property type="match status" value="1"/>
</dbReference>
<dbReference type="Proteomes" id="UP001346149">
    <property type="component" value="Unassembled WGS sequence"/>
</dbReference>
<accession>A0AAN7L6F9</accession>
<feature type="compositionally biased region" description="Basic residues" evidence="1">
    <location>
        <begin position="228"/>
        <end position="240"/>
    </location>
</feature>
<sequence length="262" mass="29522">MNNVIKVFLNIRLPQYLSQMLSLSFCGSFHSEEDHDEAAAVPVSTPRRTSGRRLSFCRTAHDSSKNPYSARGLDKFEALLADLEEKRKKIYTGNDPDNISFVRFIFTGSNDCVPIVVKPKDKNHNSQPRSHPIREEGEEETTSDDPKNPNQQADTSVKQPEADGQSKPQSCSKKKGLLSSSLDRFQRPSNYFPVAIILVLVLLAFFGRSVAILCMSIGWYLLSSLKPTKPKKEKKEKKEKKKELSTRSSQNKITVNTRHHAG</sequence>
<dbReference type="EMBL" id="JAXQNO010000017">
    <property type="protein sequence ID" value="KAK4779265.1"/>
    <property type="molecule type" value="Genomic_DNA"/>
</dbReference>
<feature type="compositionally biased region" description="Polar residues" evidence="1">
    <location>
        <begin position="148"/>
        <end position="158"/>
    </location>
</feature>
<feature type="region of interest" description="Disordered" evidence="1">
    <location>
        <begin position="117"/>
        <end position="175"/>
    </location>
</feature>
<proteinExistence type="predicted"/>
<evidence type="ECO:0000313" key="4">
    <source>
        <dbReference type="Proteomes" id="UP001346149"/>
    </source>
</evidence>
<keyword evidence="2" id="KW-1133">Transmembrane helix</keyword>
<protein>
    <recommendedName>
        <fullName evidence="5">ZCF37</fullName>
    </recommendedName>
</protein>
<keyword evidence="4" id="KW-1185">Reference proteome</keyword>
<feature type="transmembrane region" description="Helical" evidence="2">
    <location>
        <begin position="191"/>
        <end position="222"/>
    </location>
</feature>
<feature type="compositionally biased region" description="Polar residues" evidence="1">
    <location>
        <begin position="247"/>
        <end position="256"/>
    </location>
</feature>
<evidence type="ECO:0000256" key="2">
    <source>
        <dbReference type="SAM" id="Phobius"/>
    </source>
</evidence>
<dbReference type="PANTHER" id="PTHR35275">
    <property type="entry name" value="ZCF37"/>
    <property type="match status" value="1"/>
</dbReference>
<reference evidence="3 4" key="1">
    <citation type="journal article" date="2023" name="Hortic Res">
        <title>Pangenome of water caltrop reveals structural variations and asymmetric subgenome divergence after allopolyploidization.</title>
        <authorList>
            <person name="Zhang X."/>
            <person name="Chen Y."/>
            <person name="Wang L."/>
            <person name="Yuan Y."/>
            <person name="Fang M."/>
            <person name="Shi L."/>
            <person name="Lu R."/>
            <person name="Comes H.P."/>
            <person name="Ma Y."/>
            <person name="Chen Y."/>
            <person name="Huang G."/>
            <person name="Zhou Y."/>
            <person name="Zheng Z."/>
            <person name="Qiu Y."/>
        </authorList>
    </citation>
    <scope>NUCLEOTIDE SEQUENCE [LARGE SCALE GENOMIC DNA]</scope>
    <source>
        <strain evidence="3">F231</strain>
    </source>
</reference>
<gene>
    <name evidence="3" type="ORF">SAY86_006793</name>
</gene>
<keyword evidence="2" id="KW-0472">Membrane</keyword>
<evidence type="ECO:0000256" key="1">
    <source>
        <dbReference type="SAM" id="MobiDB-lite"/>
    </source>
</evidence>
<evidence type="ECO:0008006" key="5">
    <source>
        <dbReference type="Google" id="ProtNLM"/>
    </source>
</evidence>
<feature type="region of interest" description="Disordered" evidence="1">
    <location>
        <begin position="228"/>
        <end position="262"/>
    </location>
</feature>
<keyword evidence="2" id="KW-0812">Transmembrane</keyword>
<name>A0AAN7L6F9_TRANT</name>
<evidence type="ECO:0000313" key="3">
    <source>
        <dbReference type="EMBL" id="KAK4779265.1"/>
    </source>
</evidence>
<dbReference type="AlphaFoldDB" id="A0AAN7L6F9"/>
<comment type="caution">
    <text evidence="3">The sequence shown here is derived from an EMBL/GenBank/DDBJ whole genome shotgun (WGS) entry which is preliminary data.</text>
</comment>